<keyword evidence="6 7" id="KW-0472">Membrane</keyword>
<dbReference type="PANTHER" id="PTHR30353">
    <property type="entry name" value="INNER MEMBRANE PROTEIN DEDA-RELATED"/>
    <property type="match status" value="1"/>
</dbReference>
<dbReference type="InterPro" id="IPR032818">
    <property type="entry name" value="DedA-like"/>
</dbReference>
<feature type="transmembrane region" description="Helical" evidence="7">
    <location>
        <begin position="125"/>
        <end position="145"/>
    </location>
</feature>
<keyword evidence="5 7" id="KW-1133">Transmembrane helix</keyword>
<evidence type="ECO:0000256" key="7">
    <source>
        <dbReference type="RuleBase" id="RU367016"/>
    </source>
</evidence>
<evidence type="ECO:0000256" key="3">
    <source>
        <dbReference type="ARBA" id="ARBA00022475"/>
    </source>
</evidence>
<sequence>MEASQILSLLLHFDQNLGPAIAQYGVLVYGILFAIVFCEIGLLPLFFLPGDPLLFLCGAFCASGALKLWILLPVLLVAAVAGSLLNYAIGKAIGARVFTGGYRWINRDALRRTHDFYQRHGGLTLLLSPFVAVVRTFAPFVAGVSAMSAPRFALAASAGATVWVVSLLGGGYLFGNVPLVRDHMSAIVLLGLALGLGSLVVASAWRAVKGRQGARG</sequence>
<comment type="similarity">
    <text evidence="2 7">Belongs to the DedA family.</text>
</comment>
<keyword evidence="4 7" id="KW-0812">Transmembrane</keyword>
<evidence type="ECO:0000256" key="6">
    <source>
        <dbReference type="ARBA" id="ARBA00023136"/>
    </source>
</evidence>
<feature type="transmembrane region" description="Helical" evidence="7">
    <location>
        <begin position="186"/>
        <end position="208"/>
    </location>
</feature>
<evidence type="ECO:0000259" key="8">
    <source>
        <dbReference type="Pfam" id="PF09335"/>
    </source>
</evidence>
<dbReference type="Pfam" id="PF09335">
    <property type="entry name" value="VTT_dom"/>
    <property type="match status" value="1"/>
</dbReference>
<reference evidence="9 10" key="1">
    <citation type="submission" date="2020-10" db="EMBL/GenBank/DDBJ databases">
        <title>Complete genome sequence of Cupriavidus basilensis CCUG 49340T.</title>
        <authorList>
            <person name="Salva-Serra F."/>
            <person name="Donoso R.A."/>
            <person name="Cho K.H."/>
            <person name="Yoo J.A."/>
            <person name="Lee K."/>
            <person name="Yoon S.-H."/>
            <person name="Perez-Pantoja D."/>
            <person name="Moore E.R.B."/>
        </authorList>
    </citation>
    <scope>NUCLEOTIDE SEQUENCE [LARGE SCALE GENOMIC DNA]</scope>
    <source>
        <strain evidence="10">CCUG 49340</strain>
    </source>
</reference>
<feature type="transmembrane region" description="Helical" evidence="7">
    <location>
        <begin position="152"/>
        <end position="174"/>
    </location>
</feature>
<dbReference type="EMBL" id="CP062804">
    <property type="protein sequence ID" value="QOT78945.1"/>
    <property type="molecule type" value="Genomic_DNA"/>
</dbReference>
<name>A0A643FNZ6_9BURK</name>
<evidence type="ECO:0000256" key="1">
    <source>
        <dbReference type="ARBA" id="ARBA00004651"/>
    </source>
</evidence>
<organism evidence="9 10">
    <name type="scientific">Cupriavidus basilensis</name>
    <dbReference type="NCBI Taxonomy" id="68895"/>
    <lineage>
        <taxon>Bacteria</taxon>
        <taxon>Pseudomonadati</taxon>
        <taxon>Pseudomonadota</taxon>
        <taxon>Betaproteobacteria</taxon>
        <taxon>Burkholderiales</taxon>
        <taxon>Burkholderiaceae</taxon>
        <taxon>Cupriavidus</taxon>
    </lineage>
</organism>
<dbReference type="InterPro" id="IPR032816">
    <property type="entry name" value="VTT_dom"/>
</dbReference>
<dbReference type="GeneID" id="98405116"/>
<evidence type="ECO:0000256" key="4">
    <source>
        <dbReference type="ARBA" id="ARBA00022692"/>
    </source>
</evidence>
<gene>
    <name evidence="9" type="ORF">F7R26_029610</name>
</gene>
<feature type="transmembrane region" description="Helical" evidence="7">
    <location>
        <begin position="21"/>
        <end position="47"/>
    </location>
</feature>
<evidence type="ECO:0000256" key="2">
    <source>
        <dbReference type="ARBA" id="ARBA00010792"/>
    </source>
</evidence>
<evidence type="ECO:0000256" key="5">
    <source>
        <dbReference type="ARBA" id="ARBA00022989"/>
    </source>
</evidence>
<keyword evidence="3 7" id="KW-1003">Cell membrane</keyword>
<protein>
    <submittedName>
        <fullName evidence="9">VTT domain-containing protein</fullName>
    </submittedName>
</protein>
<dbReference type="RefSeq" id="WP_150989404.1">
    <property type="nucleotide sequence ID" value="NZ_CP062804.1"/>
</dbReference>
<proteinExistence type="inferred from homology"/>
<dbReference type="Proteomes" id="UP000397656">
    <property type="component" value="Chromosome 2"/>
</dbReference>
<feature type="domain" description="VTT" evidence="8">
    <location>
        <begin position="48"/>
        <end position="172"/>
    </location>
</feature>
<evidence type="ECO:0000313" key="10">
    <source>
        <dbReference type="Proteomes" id="UP000397656"/>
    </source>
</evidence>
<dbReference type="GO" id="GO:0005886">
    <property type="term" value="C:plasma membrane"/>
    <property type="evidence" value="ECO:0007669"/>
    <property type="project" value="UniProtKB-SubCell"/>
</dbReference>
<comment type="subcellular location">
    <subcellularLocation>
        <location evidence="1 7">Cell membrane</location>
        <topology evidence="1 7">Multi-pass membrane protein</topology>
    </subcellularLocation>
</comment>
<evidence type="ECO:0000313" key="9">
    <source>
        <dbReference type="EMBL" id="QOT78945.1"/>
    </source>
</evidence>
<dbReference type="AlphaFoldDB" id="A0A643FNZ6"/>
<dbReference type="PANTHER" id="PTHR30353:SF0">
    <property type="entry name" value="TRANSMEMBRANE PROTEIN"/>
    <property type="match status" value="1"/>
</dbReference>
<accession>A0A643FNZ6</accession>